<dbReference type="Proteomes" id="UP001595791">
    <property type="component" value="Unassembled WGS sequence"/>
</dbReference>
<dbReference type="Gene3D" id="1.10.10.60">
    <property type="entry name" value="Homeodomain-like"/>
    <property type="match status" value="1"/>
</dbReference>
<evidence type="ECO:0000313" key="5">
    <source>
        <dbReference type="EMBL" id="MFC4161079.1"/>
    </source>
</evidence>
<dbReference type="SUPFAM" id="SSF46689">
    <property type="entry name" value="Homeodomain-like"/>
    <property type="match status" value="2"/>
</dbReference>
<reference evidence="6" key="1">
    <citation type="journal article" date="2019" name="Int. J. Syst. Evol. Microbiol.">
        <title>The Global Catalogue of Microorganisms (GCM) 10K type strain sequencing project: providing services to taxonomists for standard genome sequencing and annotation.</title>
        <authorList>
            <consortium name="The Broad Institute Genomics Platform"/>
            <consortium name="The Broad Institute Genome Sequencing Center for Infectious Disease"/>
            <person name="Wu L."/>
            <person name="Ma J."/>
        </authorList>
    </citation>
    <scope>NUCLEOTIDE SEQUENCE [LARGE SCALE GENOMIC DNA]</scope>
    <source>
        <strain evidence="6">LMG 29894</strain>
    </source>
</reference>
<evidence type="ECO:0000259" key="4">
    <source>
        <dbReference type="PROSITE" id="PS01124"/>
    </source>
</evidence>
<dbReference type="SUPFAM" id="SSF52317">
    <property type="entry name" value="Class I glutamine amidotransferase-like"/>
    <property type="match status" value="1"/>
</dbReference>
<dbReference type="PANTHER" id="PTHR46796">
    <property type="entry name" value="HTH-TYPE TRANSCRIPTIONAL ACTIVATOR RHAS-RELATED"/>
    <property type="match status" value="1"/>
</dbReference>
<dbReference type="InterPro" id="IPR029062">
    <property type="entry name" value="Class_I_gatase-like"/>
</dbReference>
<keyword evidence="3" id="KW-0804">Transcription</keyword>
<evidence type="ECO:0000256" key="3">
    <source>
        <dbReference type="ARBA" id="ARBA00023163"/>
    </source>
</evidence>
<feature type="domain" description="HTH araC/xylS-type" evidence="4">
    <location>
        <begin position="215"/>
        <end position="313"/>
    </location>
</feature>
<comment type="caution">
    <text evidence="5">The sequence shown here is derived from an EMBL/GenBank/DDBJ whole genome shotgun (WGS) entry which is preliminary data.</text>
</comment>
<dbReference type="SMART" id="SM00342">
    <property type="entry name" value="HTH_ARAC"/>
    <property type="match status" value="1"/>
</dbReference>
<dbReference type="PANTHER" id="PTHR46796:SF6">
    <property type="entry name" value="ARAC SUBFAMILY"/>
    <property type="match status" value="1"/>
</dbReference>
<dbReference type="Pfam" id="PF12833">
    <property type="entry name" value="HTH_18"/>
    <property type="match status" value="1"/>
</dbReference>
<dbReference type="InterPro" id="IPR009057">
    <property type="entry name" value="Homeodomain-like_sf"/>
</dbReference>
<name>A0ABV8MTM9_9NEIS</name>
<dbReference type="RefSeq" id="WP_378166611.1">
    <property type="nucleotide sequence ID" value="NZ_JBHSBU010000001.1"/>
</dbReference>
<dbReference type="InterPro" id="IPR050204">
    <property type="entry name" value="AraC_XylS_family_regulators"/>
</dbReference>
<sequence length="318" mass="34187">MSTTATESVYFLLLPGSQPFDFAVPAQLIERAAELSGKPLTLHYIGPNTSATIAGALPVTLKSLPAKLEGRATVFVPAAGSDAAARTAAQRWLATLGGDTSLVALGNGVVLLAEAGLLAGRRCTTDRSNIAAVNAASNTVQVLENRPLVRDRDLWTSPGGVSAVELALRFVIARLGAVAALKVARDYGIVLSRLGEESDWPVALRYRNHDNPVVHQAQDLLAEQPEAKLGATELAGRCGVSYRQLARLFADEAGVSVKQYQLELRIELARRLLADSEERVERIAELSGFASVQAFHAAWRSRERVSPLVYRRSSRVAR</sequence>
<gene>
    <name evidence="5" type="ORF">ACFOW7_17215</name>
</gene>
<evidence type="ECO:0000256" key="2">
    <source>
        <dbReference type="ARBA" id="ARBA00023125"/>
    </source>
</evidence>
<dbReference type="EMBL" id="JBHSBU010000001">
    <property type="protein sequence ID" value="MFC4161079.1"/>
    <property type="molecule type" value="Genomic_DNA"/>
</dbReference>
<protein>
    <submittedName>
        <fullName evidence="5">GlxA family transcriptional regulator</fullName>
    </submittedName>
</protein>
<keyword evidence="1" id="KW-0805">Transcription regulation</keyword>
<organism evidence="5 6">
    <name type="scientific">Chitinimonas lacunae</name>
    <dbReference type="NCBI Taxonomy" id="1963018"/>
    <lineage>
        <taxon>Bacteria</taxon>
        <taxon>Pseudomonadati</taxon>
        <taxon>Pseudomonadota</taxon>
        <taxon>Betaproteobacteria</taxon>
        <taxon>Neisseriales</taxon>
        <taxon>Chitinibacteraceae</taxon>
        <taxon>Chitinimonas</taxon>
    </lineage>
</organism>
<keyword evidence="2" id="KW-0238">DNA-binding</keyword>
<evidence type="ECO:0000313" key="6">
    <source>
        <dbReference type="Proteomes" id="UP001595791"/>
    </source>
</evidence>
<proteinExistence type="predicted"/>
<keyword evidence="6" id="KW-1185">Reference proteome</keyword>
<evidence type="ECO:0000256" key="1">
    <source>
        <dbReference type="ARBA" id="ARBA00023015"/>
    </source>
</evidence>
<dbReference type="Gene3D" id="3.40.50.880">
    <property type="match status" value="1"/>
</dbReference>
<dbReference type="PROSITE" id="PS01124">
    <property type="entry name" value="HTH_ARAC_FAMILY_2"/>
    <property type="match status" value="1"/>
</dbReference>
<accession>A0ABV8MTM9</accession>
<dbReference type="InterPro" id="IPR018060">
    <property type="entry name" value="HTH_AraC"/>
</dbReference>